<dbReference type="AlphaFoldDB" id="A0AA96WRG8"/>
<dbReference type="SMART" id="SM00327">
    <property type="entry name" value="VWA"/>
    <property type="match status" value="1"/>
</dbReference>
<dbReference type="SUPFAM" id="SSF53300">
    <property type="entry name" value="vWA-like"/>
    <property type="match status" value="1"/>
</dbReference>
<feature type="domain" description="VWFA" evidence="1">
    <location>
        <begin position="18"/>
        <end position="199"/>
    </location>
</feature>
<reference evidence="2" key="2">
    <citation type="submission" date="2023-07" db="EMBL/GenBank/DDBJ databases">
        <authorList>
            <person name="Bai X.-H."/>
            <person name="Wang H.-H."/>
            <person name="Wang J."/>
            <person name="Ma M.-Y."/>
            <person name="Hu H.-H."/>
            <person name="Song Z.-L."/>
            <person name="Ma H.-G."/>
            <person name="Fan Y."/>
            <person name="Du C.-Y."/>
            <person name="Xu J.-C."/>
        </authorList>
    </citation>
    <scope>NUCLEOTIDE SEQUENCE</scope>
    <source>
        <strain evidence="2">CZ1</strain>
    </source>
</reference>
<dbReference type="EMBL" id="CP130144">
    <property type="protein sequence ID" value="WNZ44118.1"/>
    <property type="molecule type" value="Genomic_DNA"/>
</dbReference>
<organism evidence="2">
    <name type="scientific">Leptolyngbya boryana CZ1</name>
    <dbReference type="NCBI Taxonomy" id="3060204"/>
    <lineage>
        <taxon>Bacteria</taxon>
        <taxon>Bacillati</taxon>
        <taxon>Cyanobacteriota</taxon>
        <taxon>Cyanophyceae</taxon>
        <taxon>Leptolyngbyales</taxon>
        <taxon>Leptolyngbyaceae</taxon>
        <taxon>Leptolyngbya group</taxon>
        <taxon>Leptolyngbya</taxon>
    </lineage>
</organism>
<dbReference type="Gene3D" id="3.40.50.410">
    <property type="entry name" value="von Willebrand factor, type A domain"/>
    <property type="match status" value="1"/>
</dbReference>
<dbReference type="Pfam" id="PF00092">
    <property type="entry name" value="VWA"/>
    <property type="match status" value="1"/>
</dbReference>
<reference evidence="2" key="1">
    <citation type="journal article" date="2023" name="Plants (Basel)">
        <title>Genomic Analysis of Leptolyngbya boryana CZ1 Reveals Efficient Carbon Fixation Modules.</title>
        <authorList>
            <person name="Bai X."/>
            <person name="Wang H."/>
            <person name="Cheng W."/>
            <person name="Wang J."/>
            <person name="Ma M."/>
            <person name="Hu H."/>
            <person name="Song Z."/>
            <person name="Ma H."/>
            <person name="Fan Y."/>
            <person name="Du C."/>
            <person name="Xu J."/>
        </authorList>
    </citation>
    <scope>NUCLEOTIDE SEQUENCE</scope>
    <source>
        <strain evidence="2">CZ1</strain>
    </source>
</reference>
<dbReference type="PROSITE" id="PS50234">
    <property type="entry name" value="VWFA"/>
    <property type="match status" value="1"/>
</dbReference>
<dbReference type="InterPro" id="IPR011392">
    <property type="entry name" value="Tellurite-R_TerY"/>
</dbReference>
<dbReference type="PIRSF" id="PIRSF020634">
    <property type="entry name" value="TerY_vWA"/>
    <property type="match status" value="1"/>
</dbReference>
<sequence>MSLIDDINFAHNREPRCPVILLLDTSYSMQGQPIQELNAGIQAFKQAVARDERASVQVEVSIITFGGKVEIAHDFVSIQDFQPKNLSVNGDTPMGKAIEIAIDQLEARKAIYKSYGVPYYQPWLFLITDGEPTDHWNTAAQRVRQAQADKKISFYAVGVQGANLEKLKQIAPINRSPVMLDGLKFKQMFQWLSSSVQRVSQSAPGEQVDLDPISGWAKAG</sequence>
<protein>
    <submittedName>
        <fullName evidence="2">VWA domain-containing protein</fullName>
    </submittedName>
</protein>
<name>A0AA96WRG8_LEPBY</name>
<evidence type="ECO:0000313" key="2">
    <source>
        <dbReference type="EMBL" id="WNZ44118.1"/>
    </source>
</evidence>
<dbReference type="InterPro" id="IPR002035">
    <property type="entry name" value="VWF_A"/>
</dbReference>
<gene>
    <name evidence="2" type="ORF">Q2T42_20010</name>
</gene>
<dbReference type="RefSeq" id="WP_316426306.1">
    <property type="nucleotide sequence ID" value="NZ_CP130144.1"/>
</dbReference>
<dbReference type="InterPro" id="IPR036465">
    <property type="entry name" value="vWFA_dom_sf"/>
</dbReference>
<proteinExistence type="predicted"/>
<evidence type="ECO:0000259" key="1">
    <source>
        <dbReference type="PROSITE" id="PS50234"/>
    </source>
</evidence>
<accession>A0AA96WRG8</accession>